<dbReference type="Proteomes" id="UP000225706">
    <property type="component" value="Unassembled WGS sequence"/>
</dbReference>
<accession>A0A2B4RUR5</accession>
<dbReference type="EMBL" id="LSMT01000312">
    <property type="protein sequence ID" value="PFX20559.1"/>
    <property type="molecule type" value="Genomic_DNA"/>
</dbReference>
<evidence type="ECO:0000256" key="1">
    <source>
        <dbReference type="SAM" id="SignalP"/>
    </source>
</evidence>
<dbReference type="PANTHER" id="PTHR11311">
    <property type="entry name" value="SPONDIN"/>
    <property type="match status" value="1"/>
</dbReference>
<dbReference type="STRING" id="50429.A0A2B4RUR5"/>
<feature type="domain" description="Spondin" evidence="2">
    <location>
        <begin position="19"/>
        <end position="234"/>
    </location>
</feature>
<comment type="caution">
    <text evidence="3">The sequence shown here is derived from an EMBL/GenBank/DDBJ whole genome shotgun (WGS) entry which is preliminary data.</text>
</comment>
<dbReference type="GO" id="GO:0007155">
    <property type="term" value="P:cell adhesion"/>
    <property type="evidence" value="ECO:0007669"/>
    <property type="project" value="TreeGrafter"/>
</dbReference>
<dbReference type="OrthoDB" id="6090599at2759"/>
<sequence length="490" mass="54081">MSVRFGYFLLAFLGLFSVVSSVLKCPGVAQYKLSFYGKWSNMTHPNAVPSKGSPMFSPLVGASHSADYSMWKAGMMASKGVQQVAETGQDPAIKEKKLSVSFSFPAPPGNSSVLQNEIMMRMMYNKTVWKLVQQKGGAINGTDHVMDIDVEVTADYPYVSLISMIFPSPDWFIGGDSINLCNDGKWRDTWNVAMLPPWDAGTDSNTTFIAEDVETNPQGNIAVITKMMDTPFMNIEGDIPTMGMLMFQRVNKPMQYMCSGEQKYMLKFEGMWTQQRQPMGYPSNPHFSPLIGCTHMYNYKFWSPMTMASKGVQMVAETGNHSTLYNELKNFMNSYPGNIHMIYKADGMSGADETTTMMITASGKYSQASLIAMIAPSPDWFVGVQGLELCGSDGKWMDSVSRNLPAWDAGTDNGMNFTSENAPTMPQDVVTIITKDSDTVLKGMDPIPEFAKITFTKYTPDTPGSGAQSISAAFGTQVTVAFLPIIRFLY</sequence>
<feature type="chain" id="PRO_5012360564" evidence="1">
    <location>
        <begin position="22"/>
        <end position="490"/>
    </location>
</feature>
<keyword evidence="1" id="KW-0732">Signal</keyword>
<feature type="domain" description="Spondin" evidence="2">
    <location>
        <begin position="252"/>
        <end position="446"/>
    </location>
</feature>
<gene>
    <name evidence="3" type="primary">SPON2</name>
    <name evidence="3" type="ORF">AWC38_SpisGene14986</name>
</gene>
<dbReference type="Gene3D" id="2.60.40.2130">
    <property type="entry name" value="F-spondin domain"/>
    <property type="match status" value="2"/>
</dbReference>
<evidence type="ECO:0000313" key="3">
    <source>
        <dbReference type="EMBL" id="PFX20559.1"/>
    </source>
</evidence>
<feature type="signal peptide" evidence="1">
    <location>
        <begin position="1"/>
        <end position="21"/>
    </location>
</feature>
<name>A0A2B4RUR5_STYPI</name>
<evidence type="ECO:0000259" key="2">
    <source>
        <dbReference type="PROSITE" id="PS51020"/>
    </source>
</evidence>
<dbReference type="AlphaFoldDB" id="A0A2B4RUR5"/>
<reference evidence="4" key="1">
    <citation type="journal article" date="2017" name="bioRxiv">
        <title>Comparative analysis of the genomes of Stylophora pistillata and Acropora digitifera provides evidence for extensive differences between species of corals.</title>
        <authorList>
            <person name="Voolstra C.R."/>
            <person name="Li Y."/>
            <person name="Liew Y.J."/>
            <person name="Baumgarten S."/>
            <person name="Zoccola D."/>
            <person name="Flot J.-F."/>
            <person name="Tambutte S."/>
            <person name="Allemand D."/>
            <person name="Aranda M."/>
        </authorList>
    </citation>
    <scope>NUCLEOTIDE SEQUENCE [LARGE SCALE GENOMIC DNA]</scope>
</reference>
<dbReference type="GO" id="GO:0031012">
    <property type="term" value="C:extracellular matrix"/>
    <property type="evidence" value="ECO:0007669"/>
    <property type="project" value="TreeGrafter"/>
</dbReference>
<protein>
    <submittedName>
        <fullName evidence="3">Spondin-2</fullName>
    </submittedName>
</protein>
<proteinExistence type="predicted"/>
<dbReference type="PROSITE" id="PS51020">
    <property type="entry name" value="SPONDIN"/>
    <property type="match status" value="2"/>
</dbReference>
<organism evidence="3 4">
    <name type="scientific">Stylophora pistillata</name>
    <name type="common">Smooth cauliflower coral</name>
    <dbReference type="NCBI Taxonomy" id="50429"/>
    <lineage>
        <taxon>Eukaryota</taxon>
        <taxon>Metazoa</taxon>
        <taxon>Cnidaria</taxon>
        <taxon>Anthozoa</taxon>
        <taxon>Hexacorallia</taxon>
        <taxon>Scleractinia</taxon>
        <taxon>Astrocoeniina</taxon>
        <taxon>Pocilloporidae</taxon>
        <taxon>Stylophora</taxon>
    </lineage>
</organism>
<keyword evidence="4" id="KW-1185">Reference proteome</keyword>
<dbReference type="InterPro" id="IPR009465">
    <property type="entry name" value="Spondin_N"/>
</dbReference>
<dbReference type="PANTHER" id="PTHR11311:SF15">
    <property type="entry name" value="SPONDIN-2"/>
    <property type="match status" value="1"/>
</dbReference>
<dbReference type="NCBIfam" id="NF038123">
    <property type="entry name" value="NF038123_dom"/>
    <property type="match status" value="2"/>
</dbReference>
<dbReference type="InterPro" id="IPR051418">
    <property type="entry name" value="Spondin/Thrombospondin_T1"/>
</dbReference>
<dbReference type="InterPro" id="IPR038678">
    <property type="entry name" value="Spondin_N_sf"/>
</dbReference>
<evidence type="ECO:0000313" key="4">
    <source>
        <dbReference type="Proteomes" id="UP000225706"/>
    </source>
</evidence>
<dbReference type="Pfam" id="PF06468">
    <property type="entry name" value="Spond_N"/>
    <property type="match status" value="2"/>
</dbReference>